<comment type="caution">
    <text evidence="2">The sequence shown here is derived from an EMBL/GenBank/DDBJ whole genome shotgun (WGS) entry which is preliminary data.</text>
</comment>
<evidence type="ECO:0000256" key="1">
    <source>
        <dbReference type="SAM" id="MobiDB-lite"/>
    </source>
</evidence>
<organism evidence="2 3">
    <name type="scientific">Triparma retinervis</name>
    <dbReference type="NCBI Taxonomy" id="2557542"/>
    <lineage>
        <taxon>Eukaryota</taxon>
        <taxon>Sar</taxon>
        <taxon>Stramenopiles</taxon>
        <taxon>Ochrophyta</taxon>
        <taxon>Bolidophyceae</taxon>
        <taxon>Parmales</taxon>
        <taxon>Triparmaceae</taxon>
        <taxon>Triparma</taxon>
    </lineage>
</organism>
<name>A0A9W7DXC0_9STRA</name>
<sequence>MVKFSLPSLRKKKSSSSPTSDEAPLDGSVSDGSGSPSQPQMSLHDKIVADAALAESESPVVKTDEEEAAEAMKLSKGDNPA</sequence>
<feature type="compositionally biased region" description="Low complexity" evidence="1">
    <location>
        <begin position="15"/>
        <end position="42"/>
    </location>
</feature>
<dbReference type="EMBL" id="BRXZ01006293">
    <property type="protein sequence ID" value="GMH58517.1"/>
    <property type="molecule type" value="Genomic_DNA"/>
</dbReference>
<accession>A0A9W7DXC0</accession>
<proteinExistence type="predicted"/>
<gene>
    <name evidence="2" type="ORF">TrRE_jg1181</name>
</gene>
<keyword evidence="3" id="KW-1185">Reference proteome</keyword>
<reference evidence="2" key="1">
    <citation type="submission" date="2022-07" db="EMBL/GenBank/DDBJ databases">
        <title>Genome analysis of Parmales, a sister group of diatoms, reveals the evolutionary specialization of diatoms from phago-mixotrophs to photoautotrophs.</title>
        <authorList>
            <person name="Ban H."/>
            <person name="Sato S."/>
            <person name="Yoshikawa S."/>
            <person name="Kazumasa Y."/>
            <person name="Nakamura Y."/>
            <person name="Ichinomiya M."/>
            <person name="Saitoh K."/>
            <person name="Sato N."/>
            <person name="Blanc-Mathieu R."/>
            <person name="Endo H."/>
            <person name="Kuwata A."/>
            <person name="Ogata H."/>
        </authorList>
    </citation>
    <scope>NUCLEOTIDE SEQUENCE</scope>
</reference>
<feature type="region of interest" description="Disordered" evidence="1">
    <location>
        <begin position="1"/>
        <end position="81"/>
    </location>
</feature>
<protein>
    <submittedName>
        <fullName evidence="2">Uncharacterized protein</fullName>
    </submittedName>
</protein>
<evidence type="ECO:0000313" key="2">
    <source>
        <dbReference type="EMBL" id="GMH58517.1"/>
    </source>
</evidence>
<dbReference type="Proteomes" id="UP001165082">
    <property type="component" value="Unassembled WGS sequence"/>
</dbReference>
<feature type="non-terminal residue" evidence="2">
    <location>
        <position position="81"/>
    </location>
</feature>
<evidence type="ECO:0000313" key="3">
    <source>
        <dbReference type="Proteomes" id="UP001165082"/>
    </source>
</evidence>
<dbReference type="AlphaFoldDB" id="A0A9W7DXC0"/>